<evidence type="ECO:0000313" key="2">
    <source>
        <dbReference type="Proteomes" id="UP000189966"/>
    </source>
</evidence>
<sequence>MNICERLVLFIINRDPHKLFSFCAAQSAEISTITFASC</sequence>
<protein>
    <submittedName>
        <fullName evidence="1">Uncharacterized protein</fullName>
    </submittedName>
</protein>
<dbReference type="AlphaFoldDB" id="A0A1T5HWX7"/>
<organism evidence="1 2">
    <name type="scientific">Photobacterium piscicola</name>
    <dbReference type="NCBI Taxonomy" id="1378299"/>
    <lineage>
        <taxon>Bacteria</taxon>
        <taxon>Pseudomonadati</taxon>
        <taxon>Pseudomonadota</taxon>
        <taxon>Gammaproteobacteria</taxon>
        <taxon>Vibrionales</taxon>
        <taxon>Vibrionaceae</taxon>
        <taxon>Photobacterium</taxon>
    </lineage>
</organism>
<reference evidence="1 2" key="1">
    <citation type="submission" date="2017-02" db="EMBL/GenBank/DDBJ databases">
        <authorList>
            <person name="Peterson S.W."/>
        </authorList>
    </citation>
    <scope>NUCLEOTIDE SEQUENCE [LARGE SCALE GENOMIC DNA]</scope>
    <source>
        <strain evidence="2">type strain: NCCB 100098</strain>
    </source>
</reference>
<gene>
    <name evidence="1" type="ORF">CZ809_00806</name>
</gene>
<name>A0A1T5HWX7_9GAMM</name>
<accession>A0A1T5HWX7</accession>
<dbReference type="EMBL" id="FUZI01000001">
    <property type="protein sequence ID" value="SKC31328.1"/>
    <property type="molecule type" value="Genomic_DNA"/>
</dbReference>
<dbReference type="Proteomes" id="UP000189966">
    <property type="component" value="Unassembled WGS sequence"/>
</dbReference>
<proteinExistence type="predicted"/>
<evidence type="ECO:0000313" key="1">
    <source>
        <dbReference type="EMBL" id="SKC31328.1"/>
    </source>
</evidence>